<proteinExistence type="predicted"/>
<evidence type="ECO:0000313" key="3">
    <source>
        <dbReference type="Proteomes" id="UP000230787"/>
    </source>
</evidence>
<dbReference type="Proteomes" id="UP000230787">
    <property type="component" value="Unassembled WGS sequence"/>
</dbReference>
<name>A0A2H0WJE4_UNCKA</name>
<reference evidence="3" key="1">
    <citation type="submission" date="2017-09" db="EMBL/GenBank/DDBJ databases">
        <title>Depth-based differentiation of microbial function through sediment-hosted aquifers and enrichment of novel symbionts in the deep terrestrial subsurface.</title>
        <authorList>
            <person name="Probst A.J."/>
            <person name="Ladd B."/>
            <person name="Jarett J.K."/>
            <person name="Geller-Mcgrath D.E."/>
            <person name="Sieber C.M.K."/>
            <person name="Emerson J.B."/>
            <person name="Anantharaman K."/>
            <person name="Thomas B.C."/>
            <person name="Malmstrom R."/>
            <person name="Stieglmeier M."/>
            <person name="Klingl A."/>
            <person name="Woyke T."/>
            <person name="Ryan C.M."/>
            <person name="Banfield J.F."/>
        </authorList>
    </citation>
    <scope>NUCLEOTIDE SEQUENCE [LARGE SCALE GENOMIC DNA]</scope>
</reference>
<evidence type="ECO:0000256" key="1">
    <source>
        <dbReference type="SAM" id="Phobius"/>
    </source>
</evidence>
<evidence type="ECO:0000313" key="2">
    <source>
        <dbReference type="EMBL" id="PIS12782.1"/>
    </source>
</evidence>
<protein>
    <submittedName>
        <fullName evidence="2">Uncharacterized protein</fullName>
    </submittedName>
</protein>
<dbReference type="AlphaFoldDB" id="A0A2H0WJE4"/>
<feature type="transmembrane region" description="Helical" evidence="1">
    <location>
        <begin position="47"/>
        <end position="66"/>
    </location>
</feature>
<keyword evidence="1" id="KW-0472">Membrane</keyword>
<accession>A0A2H0WJE4</accession>
<keyword evidence="1" id="KW-1133">Transmembrane helix</keyword>
<keyword evidence="1" id="KW-0812">Transmembrane</keyword>
<comment type="caution">
    <text evidence="2">The sequence shown here is derived from an EMBL/GenBank/DDBJ whole genome shotgun (WGS) entry which is preliminary data.</text>
</comment>
<organism evidence="2 3">
    <name type="scientific">candidate division WWE3 bacterium CG09_land_8_20_14_0_10_39_24</name>
    <dbReference type="NCBI Taxonomy" id="1975088"/>
    <lineage>
        <taxon>Bacteria</taxon>
        <taxon>Katanobacteria</taxon>
    </lineage>
</organism>
<dbReference type="EMBL" id="PEZN01000030">
    <property type="protein sequence ID" value="PIS12782.1"/>
    <property type="molecule type" value="Genomic_DNA"/>
</dbReference>
<sequence length="68" mass="7524">MIGRIGKRGDRMTEKRDKAKVYFLLCAILSFLFWTSIIPAGAGALTVVWLFLLSALQAAVVASFLTEF</sequence>
<gene>
    <name evidence="2" type="ORF">COT69_02240</name>
</gene>
<feature type="transmembrane region" description="Helical" evidence="1">
    <location>
        <begin position="21"/>
        <end position="41"/>
    </location>
</feature>